<evidence type="ECO:0000256" key="1">
    <source>
        <dbReference type="SAM" id="MobiDB-lite"/>
    </source>
</evidence>
<protein>
    <submittedName>
        <fullName evidence="2">PEP-CTERM sorting domain-containing protein</fullName>
    </submittedName>
</protein>
<dbReference type="Proteomes" id="UP000315891">
    <property type="component" value="Chromosome"/>
</dbReference>
<keyword evidence="3" id="KW-1185">Reference proteome</keyword>
<sequence length="83" mass="9326">MRPCRAPTQGSGPYCGHRVGQCANRRGIARTKSRIRRNATPGKPEPGTGPGFGFGFERWANFSRRRRAIRTSGWLRRPGARCR</sequence>
<organism evidence="2 3">
    <name type="scientific">Pseudoluteimonas lycopersici</name>
    <dbReference type="NCBI Taxonomy" id="1324796"/>
    <lineage>
        <taxon>Bacteria</taxon>
        <taxon>Pseudomonadati</taxon>
        <taxon>Pseudomonadota</taxon>
        <taxon>Gammaproteobacteria</taxon>
        <taxon>Lysobacterales</taxon>
        <taxon>Lysobacteraceae</taxon>
        <taxon>Pseudoluteimonas</taxon>
    </lineage>
</organism>
<feature type="region of interest" description="Disordered" evidence="1">
    <location>
        <begin position="26"/>
        <end position="53"/>
    </location>
</feature>
<evidence type="ECO:0000313" key="2">
    <source>
        <dbReference type="EMBL" id="QDQ73808.1"/>
    </source>
</evidence>
<reference evidence="2 3" key="1">
    <citation type="submission" date="2019-07" db="EMBL/GenBank/DDBJ databases">
        <title>Lysobacter weifangensis sp. nov., isolated from bensulfuron-methyl contaminated farmland soil.</title>
        <authorList>
            <person name="Zhao H."/>
        </authorList>
    </citation>
    <scope>NUCLEOTIDE SEQUENCE [LARGE SCALE GENOMIC DNA]</scope>
    <source>
        <strain evidence="2 3">CC-Bw-6</strain>
    </source>
</reference>
<name>A0A516V5L5_9GAMM</name>
<evidence type="ECO:0000313" key="3">
    <source>
        <dbReference type="Proteomes" id="UP000315891"/>
    </source>
</evidence>
<feature type="compositionally biased region" description="Basic residues" evidence="1">
    <location>
        <begin position="27"/>
        <end position="37"/>
    </location>
</feature>
<gene>
    <name evidence="2" type="ORF">FNZ56_07935</name>
</gene>
<proteinExistence type="predicted"/>
<dbReference type="NCBIfam" id="TIGR02595">
    <property type="entry name" value="PEP_CTERM"/>
    <property type="match status" value="1"/>
</dbReference>
<dbReference type="AlphaFoldDB" id="A0A516V5L5"/>
<dbReference type="InterPro" id="IPR013424">
    <property type="entry name" value="Ice-binding_C"/>
</dbReference>
<accession>A0A516V5L5</accession>
<dbReference type="EMBL" id="CP041742">
    <property type="protein sequence ID" value="QDQ73808.1"/>
    <property type="molecule type" value="Genomic_DNA"/>
</dbReference>